<gene>
    <name evidence="1" type="ORF">CONPUDRAFT_109512</name>
</gene>
<protein>
    <submittedName>
        <fullName evidence="1">Uncharacterized protein</fullName>
    </submittedName>
</protein>
<reference evidence="2" key="1">
    <citation type="journal article" date="2012" name="Science">
        <title>The Paleozoic origin of enzymatic lignin decomposition reconstructed from 31 fungal genomes.</title>
        <authorList>
            <person name="Floudas D."/>
            <person name="Binder M."/>
            <person name="Riley R."/>
            <person name="Barry K."/>
            <person name="Blanchette R.A."/>
            <person name="Henrissat B."/>
            <person name="Martinez A.T."/>
            <person name="Otillar R."/>
            <person name="Spatafora J.W."/>
            <person name="Yadav J.S."/>
            <person name="Aerts A."/>
            <person name="Benoit I."/>
            <person name="Boyd A."/>
            <person name="Carlson A."/>
            <person name="Copeland A."/>
            <person name="Coutinho P.M."/>
            <person name="de Vries R.P."/>
            <person name="Ferreira P."/>
            <person name="Findley K."/>
            <person name="Foster B."/>
            <person name="Gaskell J."/>
            <person name="Glotzer D."/>
            <person name="Gorecki P."/>
            <person name="Heitman J."/>
            <person name="Hesse C."/>
            <person name="Hori C."/>
            <person name="Igarashi K."/>
            <person name="Jurgens J.A."/>
            <person name="Kallen N."/>
            <person name="Kersten P."/>
            <person name="Kohler A."/>
            <person name="Kuees U."/>
            <person name="Kumar T.K.A."/>
            <person name="Kuo A."/>
            <person name="LaButti K."/>
            <person name="Larrondo L.F."/>
            <person name="Lindquist E."/>
            <person name="Ling A."/>
            <person name="Lombard V."/>
            <person name="Lucas S."/>
            <person name="Lundell T."/>
            <person name="Martin R."/>
            <person name="McLaughlin D.J."/>
            <person name="Morgenstern I."/>
            <person name="Morin E."/>
            <person name="Murat C."/>
            <person name="Nagy L.G."/>
            <person name="Nolan M."/>
            <person name="Ohm R.A."/>
            <person name="Patyshakuliyeva A."/>
            <person name="Rokas A."/>
            <person name="Ruiz-Duenas F.J."/>
            <person name="Sabat G."/>
            <person name="Salamov A."/>
            <person name="Samejima M."/>
            <person name="Schmutz J."/>
            <person name="Slot J.C."/>
            <person name="St John F."/>
            <person name="Stenlid J."/>
            <person name="Sun H."/>
            <person name="Sun S."/>
            <person name="Syed K."/>
            <person name="Tsang A."/>
            <person name="Wiebenga A."/>
            <person name="Young D."/>
            <person name="Pisabarro A."/>
            <person name="Eastwood D.C."/>
            <person name="Martin F."/>
            <person name="Cullen D."/>
            <person name="Grigoriev I.V."/>
            <person name="Hibbett D.S."/>
        </authorList>
    </citation>
    <scope>NUCLEOTIDE SEQUENCE [LARGE SCALE GENOMIC DNA]</scope>
    <source>
        <strain evidence="2">RWD-64-598 SS2</strain>
    </source>
</reference>
<dbReference type="KEGG" id="cput:CONPUDRAFT_109512"/>
<dbReference type="GeneID" id="19198780"/>
<evidence type="ECO:0000313" key="2">
    <source>
        <dbReference type="Proteomes" id="UP000053558"/>
    </source>
</evidence>
<proteinExistence type="predicted"/>
<dbReference type="OrthoDB" id="2932645at2759"/>
<comment type="caution">
    <text evidence="1">The sequence shown here is derived from an EMBL/GenBank/DDBJ whole genome shotgun (WGS) entry which is preliminary data.</text>
</comment>
<name>A0A5M3MEP3_CONPW</name>
<sequence>MASISTSNIQAILHAPEPRLTQNLKKVFARLVDPREDPKFVESYAQSIRNEFRRSIEEHQDAPHFSPFVKACINAGIVKTMLAVARKEWTGPRVSGTRYSAQSNAMQCLFELMRSGDIVERRELLDIMLREDIVGLCLQMFVHELGIMRQVAASTMHILSSDSFLGECISPSTAADIIEAACLLTLRTRSDAISELVNPDTGETRVLRDGKSRRVEILNRIGNPPRFYVMDLEEGLRTVHGVLCTSPPRPRKFYLDILKRKPRVLDLLFDCAILGRPQWHPETQVDSMACAMLSFLFAWPPHTVAGVATPTDKAFKTQELRVMSQTMAILTSRPDWVEQLVEIWMRIQEEDLKQVRRCDPQVSWCVSRLVALIPSLNPTSGVSRITVLRIITTLTHVAETCSITNTQLESFLYIAYVGCRKVKSTHNSSIEEHRHLRAENDQEMFRKPAWTDTLHITPKSPITVAPENVLGPTALIRLLTVLAQRKTLDGIQLLREPPLGLSPTTSLEHIQLITHPDVIRRTIIISQKRLRARMDVGRDRVAAKSVEGDWDLACAAFTSSAELAAALVALDTHTGGVYKKEIRGARKQLVVALGNASQMALNLKQYARALHYGWGAVNAAENIPVEEGLDPGIMEKNKRRVDHASAGLQPSLPQ</sequence>
<dbReference type="RefSeq" id="XP_007772505.1">
    <property type="nucleotide sequence ID" value="XM_007774315.1"/>
</dbReference>
<evidence type="ECO:0000313" key="1">
    <source>
        <dbReference type="EMBL" id="EIW77051.1"/>
    </source>
</evidence>
<dbReference type="EMBL" id="JH711584">
    <property type="protein sequence ID" value="EIW77051.1"/>
    <property type="molecule type" value="Genomic_DNA"/>
</dbReference>
<dbReference type="Proteomes" id="UP000053558">
    <property type="component" value="Unassembled WGS sequence"/>
</dbReference>
<dbReference type="AlphaFoldDB" id="A0A5M3MEP3"/>
<organism evidence="1 2">
    <name type="scientific">Coniophora puteana (strain RWD-64-598)</name>
    <name type="common">Brown rot fungus</name>
    <dbReference type="NCBI Taxonomy" id="741705"/>
    <lineage>
        <taxon>Eukaryota</taxon>
        <taxon>Fungi</taxon>
        <taxon>Dikarya</taxon>
        <taxon>Basidiomycota</taxon>
        <taxon>Agaricomycotina</taxon>
        <taxon>Agaricomycetes</taxon>
        <taxon>Agaricomycetidae</taxon>
        <taxon>Boletales</taxon>
        <taxon>Coniophorineae</taxon>
        <taxon>Coniophoraceae</taxon>
        <taxon>Coniophora</taxon>
    </lineage>
</organism>
<accession>A0A5M3MEP3</accession>
<keyword evidence="2" id="KW-1185">Reference proteome</keyword>